<dbReference type="OrthoDB" id="7864046at2759"/>
<dbReference type="KEGG" id="dsi:Dsimw501_GD27253"/>
<gene>
    <name evidence="2" type="primary">Dsim\GD27253</name>
    <name evidence="2" type="ORF">Dsimw501_GD27253</name>
</gene>
<reference evidence="2" key="2">
    <citation type="submission" date="2014-06" db="EMBL/GenBank/DDBJ databases">
        <authorList>
            <person name="Hu T."/>
            <person name="Eisen M.B."/>
            <person name="Thornton K.R."/>
            <person name="Andolfatto P."/>
        </authorList>
    </citation>
    <scope>NUCLEOTIDE SEQUENCE</scope>
    <source>
        <strain evidence="2">W501</strain>
    </source>
</reference>
<feature type="compositionally biased region" description="Basic and acidic residues" evidence="1">
    <location>
        <begin position="11"/>
        <end position="24"/>
    </location>
</feature>
<feature type="compositionally biased region" description="Gly residues" evidence="1">
    <location>
        <begin position="27"/>
        <end position="37"/>
    </location>
</feature>
<dbReference type="AlphaFoldDB" id="A0A0J9RPC2"/>
<protein>
    <submittedName>
        <fullName evidence="2">Uncharacterized protein</fullName>
    </submittedName>
</protein>
<sequence>MKAQQTTAGPQEHDHTTTERDRIWGNRGQGQQHGRGQAGTRTGRTSVRAVDTGQLNRRTAKTHRQGATDTAREKWENRWGIQLCSHNKIHGN</sequence>
<reference evidence="2" key="3">
    <citation type="submission" date="2015-04" db="EMBL/GenBank/DDBJ databases">
        <authorList>
            <consortium name="FlyBase"/>
        </authorList>
    </citation>
    <scope>NUCLEOTIDE SEQUENCE</scope>
    <source>
        <strain evidence="2">W501</strain>
    </source>
</reference>
<name>A0A0J9RPC2_DROSI</name>
<dbReference type="Proteomes" id="UP000035880">
    <property type="component" value="Chromosome 3L"/>
</dbReference>
<dbReference type="EMBL" id="CM002912">
    <property type="protein sequence ID" value="KMY97776.1"/>
    <property type="molecule type" value="Genomic_DNA"/>
</dbReference>
<evidence type="ECO:0000313" key="2">
    <source>
        <dbReference type="EMBL" id="KMY97776.1"/>
    </source>
</evidence>
<feature type="region of interest" description="Disordered" evidence="1">
    <location>
        <begin position="1"/>
        <end position="72"/>
    </location>
</feature>
<dbReference type="Bgee" id="FBgn0268543">
    <property type="expression patterns" value="Expressed in male reproductive system and 2 other cell types or tissues"/>
</dbReference>
<evidence type="ECO:0000256" key="1">
    <source>
        <dbReference type="SAM" id="MobiDB-lite"/>
    </source>
</evidence>
<organism evidence="2">
    <name type="scientific">Drosophila simulans</name>
    <name type="common">Fruit fly</name>
    <dbReference type="NCBI Taxonomy" id="7240"/>
    <lineage>
        <taxon>Eukaryota</taxon>
        <taxon>Metazoa</taxon>
        <taxon>Ecdysozoa</taxon>
        <taxon>Arthropoda</taxon>
        <taxon>Hexapoda</taxon>
        <taxon>Insecta</taxon>
        <taxon>Pterygota</taxon>
        <taxon>Neoptera</taxon>
        <taxon>Endopterygota</taxon>
        <taxon>Diptera</taxon>
        <taxon>Brachycera</taxon>
        <taxon>Muscomorpha</taxon>
        <taxon>Ephydroidea</taxon>
        <taxon>Drosophilidae</taxon>
        <taxon>Drosophila</taxon>
        <taxon>Sophophora</taxon>
    </lineage>
</organism>
<accession>A0A0J9RPC2</accession>
<reference evidence="2" key="1">
    <citation type="journal article" date="2013" name="Genome Res.">
        <title>A second-generation assembly of the Drosophila simulans genome provides new insights into patterns of lineage-specific divergence.</title>
        <authorList>
            <person name="Hu T.T."/>
            <person name="Eisen M.B."/>
            <person name="Thornton K.R."/>
            <person name="Andolfatto P."/>
        </authorList>
    </citation>
    <scope>NUCLEOTIDE SEQUENCE [LARGE SCALE GENOMIC DNA]</scope>
    <source>
        <strain evidence="2">W501</strain>
    </source>
</reference>
<proteinExistence type="predicted"/>